<evidence type="ECO:0000313" key="1">
    <source>
        <dbReference type="EMBL" id="APZ91450.1"/>
    </source>
</evidence>
<dbReference type="STRING" id="1891926.Fuma_01038"/>
<dbReference type="KEGG" id="fmr:Fuma_01038"/>
<gene>
    <name evidence="1" type="ORF">Fuma_01038</name>
</gene>
<reference evidence="1 2" key="1">
    <citation type="journal article" date="2016" name="Front. Microbiol.">
        <title>Fuerstia marisgermanicae gen. nov., sp. nov., an Unusual Member of the Phylum Planctomycetes from the German Wadden Sea.</title>
        <authorList>
            <person name="Kohn T."/>
            <person name="Heuer A."/>
            <person name="Jogler M."/>
            <person name="Vollmers J."/>
            <person name="Boedeker C."/>
            <person name="Bunk B."/>
            <person name="Rast P."/>
            <person name="Borchert D."/>
            <person name="Glockner I."/>
            <person name="Freese H.M."/>
            <person name="Klenk H.P."/>
            <person name="Overmann J."/>
            <person name="Kaster A.K."/>
            <person name="Rohde M."/>
            <person name="Wiegand S."/>
            <person name="Jogler C."/>
        </authorList>
    </citation>
    <scope>NUCLEOTIDE SEQUENCE [LARGE SCALE GENOMIC DNA]</scope>
    <source>
        <strain evidence="1 2">NH11</strain>
    </source>
</reference>
<organism evidence="1 2">
    <name type="scientific">Fuerstiella marisgermanici</name>
    <dbReference type="NCBI Taxonomy" id="1891926"/>
    <lineage>
        <taxon>Bacteria</taxon>
        <taxon>Pseudomonadati</taxon>
        <taxon>Planctomycetota</taxon>
        <taxon>Planctomycetia</taxon>
        <taxon>Planctomycetales</taxon>
        <taxon>Planctomycetaceae</taxon>
        <taxon>Fuerstiella</taxon>
    </lineage>
</organism>
<dbReference type="Proteomes" id="UP000187735">
    <property type="component" value="Chromosome"/>
</dbReference>
<evidence type="ECO:0000313" key="2">
    <source>
        <dbReference type="Proteomes" id="UP000187735"/>
    </source>
</evidence>
<protein>
    <submittedName>
        <fullName evidence="1">Verruc_Plancto-restricted protein</fullName>
    </submittedName>
</protein>
<keyword evidence="2" id="KW-1185">Reference proteome</keyword>
<accession>A0A1P8WBK9</accession>
<dbReference type="InterPro" id="IPR026406">
    <property type="entry name" value="Ver/Plancto_CHP"/>
</dbReference>
<name>A0A1P8WBK9_9PLAN</name>
<dbReference type="NCBIfam" id="TIGR04138">
    <property type="entry name" value="Plancto_Ver_chp"/>
    <property type="match status" value="1"/>
</dbReference>
<dbReference type="EMBL" id="CP017641">
    <property type="protein sequence ID" value="APZ91450.1"/>
    <property type="molecule type" value="Genomic_DNA"/>
</dbReference>
<dbReference type="AlphaFoldDB" id="A0A1P8WBK9"/>
<sequence length="144" mass="16723">MQLRLKTLKLDKTRRMKTARTYTKSRIYHQNAYDFVFAALRHAQEKLGRDRTDHTTGHVCGRELLEGIAELAKDHFGLLAITVLADWGVHGTEDIGKMVFELIESGEMRKTEDDHLEDFVDVYDFHKVFVDDYQVDTTTAFSRN</sequence>
<proteinExistence type="predicted"/>